<accession>A0AB38YJK2</accession>
<protein>
    <submittedName>
        <fullName evidence="2">DUF1653 domain-containing protein</fullName>
    </submittedName>
</protein>
<sequence>MQQPQNSPEPGLYRHYKGGEYRVVGMVRHSETEEWLVHYQCMYGDLGFWVRPLAMFNDTVVVNGKEIKRFQRA</sequence>
<dbReference type="Pfam" id="PF07866">
    <property type="entry name" value="DUF1653"/>
    <property type="match status" value="1"/>
</dbReference>
<dbReference type="Gene3D" id="2.30.30.320">
    <property type="entry name" value="DUF1653-like domain"/>
    <property type="match status" value="1"/>
</dbReference>
<name>A0AB38YJK2_9GAMM</name>
<reference evidence="2" key="1">
    <citation type="submission" date="2022-07" db="EMBL/GenBank/DDBJ databases">
        <title>Complete genome sequence of Salinispirillum sp. LH10-3-1 capable of multiple carbohydrate inversion isolated from a soda lake.</title>
        <authorList>
            <person name="Liu J."/>
            <person name="Zhai Y."/>
            <person name="Zhang H."/>
            <person name="Yang H."/>
            <person name="Qu J."/>
            <person name="Li J."/>
        </authorList>
    </citation>
    <scope>NUCLEOTIDE SEQUENCE</scope>
    <source>
        <strain evidence="2">LH 10-3-1</strain>
    </source>
</reference>
<feature type="domain" description="DUF1653" evidence="1">
    <location>
        <begin position="11"/>
        <end position="71"/>
    </location>
</feature>
<organism evidence="2">
    <name type="scientific">Salinispirillum sp. LH 10-3-1</name>
    <dbReference type="NCBI Taxonomy" id="2952525"/>
    <lineage>
        <taxon>Bacteria</taxon>
        <taxon>Pseudomonadati</taxon>
        <taxon>Pseudomonadota</taxon>
        <taxon>Gammaproteobacteria</taxon>
        <taxon>Oceanospirillales</taxon>
        <taxon>Saccharospirillaceae</taxon>
        <taxon>Salinispirillum</taxon>
    </lineage>
</organism>
<proteinExistence type="predicted"/>
<dbReference type="EMBL" id="CP101717">
    <property type="protein sequence ID" value="WLD59599.1"/>
    <property type="molecule type" value="Genomic_DNA"/>
</dbReference>
<gene>
    <name evidence="2" type="ORF">NFC81_07400</name>
</gene>
<dbReference type="RefSeq" id="WP_304996891.1">
    <property type="nucleotide sequence ID" value="NZ_CP101717.1"/>
</dbReference>
<dbReference type="InterPro" id="IPR037135">
    <property type="entry name" value="DUF1653-like_dom_sf"/>
</dbReference>
<dbReference type="InterPro" id="IPR023387">
    <property type="entry name" value="DUF1653-like_dom"/>
</dbReference>
<evidence type="ECO:0000313" key="2">
    <source>
        <dbReference type="EMBL" id="WLD59599.1"/>
    </source>
</evidence>
<evidence type="ECO:0000259" key="1">
    <source>
        <dbReference type="Pfam" id="PF07866"/>
    </source>
</evidence>
<dbReference type="AlphaFoldDB" id="A0AB38YJK2"/>